<dbReference type="AlphaFoldDB" id="A0A1I7XJE5"/>
<evidence type="ECO:0000313" key="2">
    <source>
        <dbReference type="WBParaSite" id="Hba_17446"/>
    </source>
</evidence>
<evidence type="ECO:0000313" key="1">
    <source>
        <dbReference type="Proteomes" id="UP000095283"/>
    </source>
</evidence>
<organism evidence="1 2">
    <name type="scientific">Heterorhabditis bacteriophora</name>
    <name type="common">Entomopathogenic nematode worm</name>
    <dbReference type="NCBI Taxonomy" id="37862"/>
    <lineage>
        <taxon>Eukaryota</taxon>
        <taxon>Metazoa</taxon>
        <taxon>Ecdysozoa</taxon>
        <taxon>Nematoda</taxon>
        <taxon>Chromadorea</taxon>
        <taxon>Rhabditida</taxon>
        <taxon>Rhabditina</taxon>
        <taxon>Rhabditomorpha</taxon>
        <taxon>Strongyloidea</taxon>
        <taxon>Heterorhabditidae</taxon>
        <taxon>Heterorhabditis</taxon>
    </lineage>
</organism>
<dbReference type="Proteomes" id="UP000095283">
    <property type="component" value="Unplaced"/>
</dbReference>
<name>A0A1I7XJE5_HETBA</name>
<dbReference type="WBParaSite" id="Hba_17446">
    <property type="protein sequence ID" value="Hba_17446"/>
    <property type="gene ID" value="Hba_17446"/>
</dbReference>
<proteinExistence type="predicted"/>
<reference evidence="2" key="1">
    <citation type="submission" date="2016-11" db="UniProtKB">
        <authorList>
            <consortium name="WormBaseParasite"/>
        </authorList>
    </citation>
    <scope>IDENTIFICATION</scope>
</reference>
<sequence length="87" mass="10061">MQRPIKVSFNSRLSSHRLPQLLRFSVRYGDREAGIPKAGSRSRTWKDQAKYFGNAWSVYSGDNQSWGLKMRSPSWSLWLRSSRNALG</sequence>
<protein>
    <submittedName>
        <fullName evidence="2">Uncharacterized protein</fullName>
    </submittedName>
</protein>
<accession>A0A1I7XJE5</accession>
<keyword evidence="1" id="KW-1185">Reference proteome</keyword>